<keyword evidence="4" id="KW-1185">Reference proteome</keyword>
<accession>A0ABV0TZ77</accession>
<feature type="transmembrane region" description="Helical" evidence="1">
    <location>
        <begin position="33"/>
        <end position="55"/>
    </location>
</feature>
<evidence type="ECO:0000256" key="2">
    <source>
        <dbReference type="SAM" id="SignalP"/>
    </source>
</evidence>
<gene>
    <name evidence="3" type="ORF">ILYODFUR_029166</name>
</gene>
<name>A0ABV0TZ77_9TELE</name>
<comment type="caution">
    <text evidence="3">The sequence shown here is derived from an EMBL/GenBank/DDBJ whole genome shotgun (WGS) entry which is preliminary data.</text>
</comment>
<protein>
    <submittedName>
        <fullName evidence="3">Uncharacterized protein</fullName>
    </submittedName>
</protein>
<keyword evidence="1" id="KW-1133">Transmembrane helix</keyword>
<dbReference type="Proteomes" id="UP001482620">
    <property type="component" value="Unassembled WGS sequence"/>
</dbReference>
<evidence type="ECO:0000313" key="3">
    <source>
        <dbReference type="EMBL" id="MEQ2238029.1"/>
    </source>
</evidence>
<keyword evidence="1" id="KW-0472">Membrane</keyword>
<evidence type="ECO:0000313" key="4">
    <source>
        <dbReference type="Proteomes" id="UP001482620"/>
    </source>
</evidence>
<feature type="signal peptide" evidence="2">
    <location>
        <begin position="1"/>
        <end position="22"/>
    </location>
</feature>
<dbReference type="EMBL" id="JAHRIQ010050451">
    <property type="protein sequence ID" value="MEQ2238029.1"/>
    <property type="molecule type" value="Genomic_DNA"/>
</dbReference>
<organism evidence="3 4">
    <name type="scientific">Ilyodon furcidens</name>
    <name type="common">goldbreast splitfin</name>
    <dbReference type="NCBI Taxonomy" id="33524"/>
    <lineage>
        <taxon>Eukaryota</taxon>
        <taxon>Metazoa</taxon>
        <taxon>Chordata</taxon>
        <taxon>Craniata</taxon>
        <taxon>Vertebrata</taxon>
        <taxon>Euteleostomi</taxon>
        <taxon>Actinopterygii</taxon>
        <taxon>Neopterygii</taxon>
        <taxon>Teleostei</taxon>
        <taxon>Neoteleostei</taxon>
        <taxon>Acanthomorphata</taxon>
        <taxon>Ovalentaria</taxon>
        <taxon>Atherinomorphae</taxon>
        <taxon>Cyprinodontiformes</taxon>
        <taxon>Goodeidae</taxon>
        <taxon>Ilyodon</taxon>
    </lineage>
</organism>
<sequence length="110" mass="12093">MCSLCFKLFLLKYSQLLSSSAAASVISISYLTCSMPISLTVFPCAMLFLIFCSVYSGEYCLPCQSCLLYLSMSLHASYLIVSFCFLFIKPLLFNSLCCSCLPVCILGPTP</sequence>
<keyword evidence="1" id="KW-0812">Transmembrane</keyword>
<reference evidence="3 4" key="1">
    <citation type="submission" date="2021-06" db="EMBL/GenBank/DDBJ databases">
        <authorList>
            <person name="Palmer J.M."/>
        </authorList>
    </citation>
    <scope>NUCLEOTIDE SEQUENCE [LARGE SCALE GENOMIC DNA]</scope>
    <source>
        <strain evidence="4">if_2019</strain>
        <tissue evidence="3">Muscle</tissue>
    </source>
</reference>
<keyword evidence="2" id="KW-0732">Signal</keyword>
<feature type="transmembrane region" description="Helical" evidence="1">
    <location>
        <begin position="67"/>
        <end position="88"/>
    </location>
</feature>
<feature type="chain" id="PRO_5045453328" evidence="2">
    <location>
        <begin position="23"/>
        <end position="110"/>
    </location>
</feature>
<proteinExistence type="predicted"/>
<evidence type="ECO:0000256" key="1">
    <source>
        <dbReference type="SAM" id="Phobius"/>
    </source>
</evidence>